<dbReference type="InterPro" id="IPR036209">
    <property type="entry name" value="YwmB-like_sf"/>
</dbReference>
<dbReference type="InterPro" id="IPR014794">
    <property type="entry name" value="DUF1779"/>
</dbReference>
<protein>
    <submittedName>
        <fullName evidence="1">TATA-box binding</fullName>
    </submittedName>
</protein>
<name>A0A1G6GXL5_9BACI</name>
<reference evidence="2" key="1">
    <citation type="submission" date="2016-09" db="EMBL/GenBank/DDBJ databases">
        <authorList>
            <person name="Varghese N."/>
            <person name="Submissions S."/>
        </authorList>
    </citation>
    <scope>NUCLEOTIDE SEQUENCE [LARGE SCALE GENOMIC DNA]</scope>
    <source>
        <strain evidence="2">25nlg</strain>
    </source>
</reference>
<dbReference type="AlphaFoldDB" id="A0A1G6GXL5"/>
<sequence length="253" mass="28437">MQKVMNVVFVLILCVCAVIYTSKSKETAVETLQEQMTAFTRLMDSASLVPKQWHVRAKKEKALISNKEMFFEQVHLFARTQPTFELSSIEETSHEHLKAVFLQKDHIGAKEVQVSFVAVPEQGQFTLTKVYEYVADASSEQTMDDKKVVQQLEDLNFADATLYVQVSAETLDPLTFSAYETAQKWVRQLGATEKESLSEEAFVSLSGYNDAWQNGVPLSTDEEMNVQVALRQSPYLGGATKVTLGTPIITTEY</sequence>
<dbReference type="EMBL" id="FMYM01000002">
    <property type="protein sequence ID" value="SDB86653.1"/>
    <property type="molecule type" value="Genomic_DNA"/>
</dbReference>
<proteinExistence type="predicted"/>
<evidence type="ECO:0000313" key="2">
    <source>
        <dbReference type="Proteomes" id="UP000242662"/>
    </source>
</evidence>
<evidence type="ECO:0000313" key="1">
    <source>
        <dbReference type="EMBL" id="SDB86653.1"/>
    </source>
</evidence>
<dbReference type="STRING" id="1464122.SAMN05421737_102131"/>
<dbReference type="Gene3D" id="3.30.360.40">
    <property type="entry name" value="YwmB-like"/>
    <property type="match status" value="1"/>
</dbReference>
<dbReference type="Pfam" id="PF08680">
    <property type="entry name" value="DUF1779"/>
    <property type="match status" value="1"/>
</dbReference>
<dbReference type="Gene3D" id="3.30.2030.10">
    <property type="entry name" value="YwmB-like"/>
    <property type="match status" value="1"/>
</dbReference>
<dbReference type="SUPFAM" id="SSF143842">
    <property type="entry name" value="YwmB-like"/>
    <property type="match status" value="1"/>
</dbReference>
<dbReference type="RefSeq" id="WP_090774710.1">
    <property type="nucleotide sequence ID" value="NZ_FMYM01000002.1"/>
</dbReference>
<dbReference type="Proteomes" id="UP000242662">
    <property type="component" value="Unassembled WGS sequence"/>
</dbReference>
<keyword evidence="2" id="KW-1185">Reference proteome</keyword>
<dbReference type="OrthoDB" id="2374820at2"/>
<organism evidence="1 2">
    <name type="scientific">Shouchella lonarensis</name>
    <dbReference type="NCBI Taxonomy" id="1464122"/>
    <lineage>
        <taxon>Bacteria</taxon>
        <taxon>Bacillati</taxon>
        <taxon>Bacillota</taxon>
        <taxon>Bacilli</taxon>
        <taxon>Bacillales</taxon>
        <taxon>Bacillaceae</taxon>
        <taxon>Shouchella</taxon>
    </lineage>
</organism>
<accession>A0A1G6GXL5</accession>
<gene>
    <name evidence="1" type="ORF">SAMN05421737_102131</name>
</gene>